<accession>A0A7C4AR24</accession>
<dbReference type="AlphaFoldDB" id="A0A7C4AR24"/>
<evidence type="ECO:0008006" key="4">
    <source>
        <dbReference type="Google" id="ProtNLM"/>
    </source>
</evidence>
<feature type="transmembrane region" description="Helical" evidence="2">
    <location>
        <begin position="47"/>
        <end position="70"/>
    </location>
</feature>
<feature type="compositionally biased region" description="Polar residues" evidence="1">
    <location>
        <begin position="14"/>
        <end position="30"/>
    </location>
</feature>
<dbReference type="InterPro" id="IPR036514">
    <property type="entry name" value="SGNH_hydro_sf"/>
</dbReference>
<dbReference type="GO" id="GO:0016788">
    <property type="term" value="F:hydrolase activity, acting on ester bonds"/>
    <property type="evidence" value="ECO:0007669"/>
    <property type="project" value="UniProtKB-ARBA"/>
</dbReference>
<evidence type="ECO:0000256" key="2">
    <source>
        <dbReference type="SAM" id="Phobius"/>
    </source>
</evidence>
<gene>
    <name evidence="3" type="ORF">ENV54_03555</name>
</gene>
<feature type="region of interest" description="Disordered" evidence="1">
    <location>
        <begin position="1"/>
        <end position="30"/>
    </location>
</feature>
<keyword evidence="2" id="KW-0812">Transmembrane</keyword>
<name>A0A7C4AR24_9BACT</name>
<sequence length="609" mass="68941">MPESDQETGRQLAGNKSTSSMTQADQSSLIDSQRAQQRSLFRRIGTVLLYALFLVGVVVGTLACLEYYAYLKVKNSPLGEAYRGRDLDLARRSSQTVAPQYGYEPTPGFAAVRNTRLGNAYEYINNESFKDFEDVPLEKPEDEYRVIVTGGSVVYGRGPVPPADAVADFYEVTYRWTIPHIIEKLLNADPRVRELLKGKHVRVINAGVPGYVVQNNLMRYLAKLRLYHPDLVISLDGANEVHTVARPLRDWNYFTEGPYYEVISDIMDMSRGGLLNYLTLWLKRNTYFFTWLAMSKGEGPGILMENRGFAAHPQDPDEEMLAYRDRNIGQVADVVAIYHKVLETDKVPHVFAVQPMFRNSKKKRTPMEEKIESVTGMQKIGFYDAAQTYDLLVDRIKKRCAQEGFEVYDITGIFDGVKEWVFTDWCHLTNGANYILAKALVNRVKTSIFHLPLLDSDILHDPLDSYFVDYARDAKVYIGDKPADQGLHILKGYPSTDALEVAASALTTASESSKGVVLDFGDVVPISRLRIVWGGPDSAPKEWEIDISEDGTSWITWLAANGVPLDHFDQWPGYEYYAPQEEKARFVRYKAVGQDEAKPIVLRQISLYR</sequence>
<keyword evidence="2" id="KW-1133">Transmembrane helix</keyword>
<keyword evidence="2" id="KW-0472">Membrane</keyword>
<evidence type="ECO:0000256" key="1">
    <source>
        <dbReference type="SAM" id="MobiDB-lite"/>
    </source>
</evidence>
<dbReference type="InterPro" id="IPR008979">
    <property type="entry name" value="Galactose-bd-like_sf"/>
</dbReference>
<comment type="caution">
    <text evidence="3">The sequence shown here is derived from an EMBL/GenBank/DDBJ whole genome shotgun (WGS) entry which is preliminary data.</text>
</comment>
<dbReference type="SUPFAM" id="SSF49785">
    <property type="entry name" value="Galactose-binding domain-like"/>
    <property type="match status" value="1"/>
</dbReference>
<organism evidence="3">
    <name type="scientific">Desulfomonile tiedjei</name>
    <dbReference type="NCBI Taxonomy" id="2358"/>
    <lineage>
        <taxon>Bacteria</taxon>
        <taxon>Pseudomonadati</taxon>
        <taxon>Thermodesulfobacteriota</taxon>
        <taxon>Desulfomonilia</taxon>
        <taxon>Desulfomonilales</taxon>
        <taxon>Desulfomonilaceae</taxon>
        <taxon>Desulfomonile</taxon>
    </lineage>
</organism>
<dbReference type="EMBL" id="DTGT01000112">
    <property type="protein sequence ID" value="HGH60359.1"/>
    <property type="molecule type" value="Genomic_DNA"/>
</dbReference>
<dbReference type="Gene3D" id="2.60.120.260">
    <property type="entry name" value="Galactose-binding domain-like"/>
    <property type="match status" value="1"/>
</dbReference>
<dbReference type="Gene3D" id="3.40.50.1110">
    <property type="entry name" value="SGNH hydrolase"/>
    <property type="match status" value="1"/>
</dbReference>
<reference evidence="3" key="1">
    <citation type="journal article" date="2020" name="mSystems">
        <title>Genome- and Community-Level Interaction Insights into Carbon Utilization and Element Cycling Functions of Hydrothermarchaeota in Hydrothermal Sediment.</title>
        <authorList>
            <person name="Zhou Z."/>
            <person name="Liu Y."/>
            <person name="Xu W."/>
            <person name="Pan J."/>
            <person name="Luo Z.H."/>
            <person name="Li M."/>
        </authorList>
    </citation>
    <scope>NUCLEOTIDE SEQUENCE [LARGE SCALE GENOMIC DNA]</scope>
    <source>
        <strain evidence="3">SpSt-769</strain>
    </source>
</reference>
<evidence type="ECO:0000313" key="3">
    <source>
        <dbReference type="EMBL" id="HGH60359.1"/>
    </source>
</evidence>
<protein>
    <recommendedName>
        <fullName evidence="4">F5/8 type C domain-containing protein</fullName>
    </recommendedName>
</protein>
<dbReference type="SUPFAM" id="SSF52266">
    <property type="entry name" value="SGNH hydrolase"/>
    <property type="match status" value="1"/>
</dbReference>
<proteinExistence type="predicted"/>